<proteinExistence type="predicted"/>
<keyword evidence="3" id="KW-1185">Reference proteome</keyword>
<evidence type="ECO:0000256" key="1">
    <source>
        <dbReference type="SAM" id="Phobius"/>
    </source>
</evidence>
<evidence type="ECO:0000313" key="2">
    <source>
        <dbReference type="EMBL" id="AND75369.1"/>
    </source>
</evidence>
<protein>
    <submittedName>
        <fullName evidence="2">Uncharacterized protein</fullName>
    </submittedName>
</protein>
<reference evidence="3" key="1">
    <citation type="submission" date="2016-03" db="EMBL/GenBank/DDBJ databases">
        <title>Characterization of Acinetobacter baumannii phage vB_AbaM_ME3.</title>
        <authorList>
            <person name="Buttimer C.T.H."/>
            <person name="Elbreki M."/>
            <person name="Coffey A."/>
        </authorList>
    </citation>
    <scope>NUCLEOTIDE SEQUENCE [LARGE SCALE GENOMIC DNA]</scope>
</reference>
<dbReference type="EMBL" id="KU935715">
    <property type="protein sequence ID" value="AND75369.1"/>
    <property type="molecule type" value="Genomic_DNA"/>
</dbReference>
<gene>
    <name evidence="2" type="ORF">ME3_208</name>
</gene>
<organism evidence="2 3">
    <name type="scientific">Acinetobacter phage vB_AbaM_ME3</name>
    <dbReference type="NCBI Taxonomy" id="1837876"/>
    <lineage>
        <taxon>Viruses</taxon>
        <taxon>Duplodnaviria</taxon>
        <taxon>Heunggongvirae</taxon>
        <taxon>Uroviricota</taxon>
        <taxon>Caudoviricetes</taxon>
        <taxon>Metrivirus</taxon>
        <taxon>Metrivirus ME3</taxon>
    </lineage>
</organism>
<dbReference type="Proteomes" id="UP000225947">
    <property type="component" value="Segment"/>
</dbReference>
<dbReference type="SMR" id="A0A172Q0P7"/>
<accession>A0A172Q0P7</accession>
<keyword evidence="1" id="KW-0812">Transmembrane</keyword>
<name>A0A172Q0P7_9CAUD</name>
<sequence length="72" mass="8097">MFILFLLVVSLLSIGFILADKKAPVSQEHTYLLYSVVTVGMICTLCGAGILSLIIYYLWHTGKIAKWYQSIK</sequence>
<keyword evidence="1" id="KW-1133">Transmembrane helix</keyword>
<evidence type="ECO:0000313" key="3">
    <source>
        <dbReference type="Proteomes" id="UP000225947"/>
    </source>
</evidence>
<keyword evidence="1" id="KW-0472">Membrane</keyword>
<feature type="transmembrane region" description="Helical" evidence="1">
    <location>
        <begin position="35"/>
        <end position="59"/>
    </location>
</feature>